<keyword evidence="1" id="KW-0812">Transmembrane</keyword>
<reference evidence="2 3" key="1">
    <citation type="submission" date="2016-10" db="EMBL/GenBank/DDBJ databases">
        <authorList>
            <person name="de Groot N.N."/>
        </authorList>
    </citation>
    <scope>NUCLEOTIDE SEQUENCE [LARGE SCALE GENOMIC DNA]</scope>
    <source>
        <strain evidence="2 3">CGMCC 1.11156</strain>
    </source>
</reference>
<feature type="transmembrane region" description="Helical" evidence="1">
    <location>
        <begin position="180"/>
        <end position="201"/>
    </location>
</feature>
<keyword evidence="3" id="KW-1185">Reference proteome</keyword>
<protein>
    <submittedName>
        <fullName evidence="2">Uncharacterized protein</fullName>
    </submittedName>
</protein>
<dbReference type="AlphaFoldDB" id="A0A1I3DRD1"/>
<feature type="transmembrane region" description="Helical" evidence="1">
    <location>
        <begin position="7"/>
        <end position="29"/>
    </location>
</feature>
<dbReference type="PROSITE" id="PS51257">
    <property type="entry name" value="PROKAR_LIPOPROTEIN"/>
    <property type="match status" value="1"/>
</dbReference>
<gene>
    <name evidence="2" type="ORF">SAMN05216561_10349</name>
</gene>
<feature type="transmembrane region" description="Helical" evidence="1">
    <location>
        <begin position="239"/>
        <end position="262"/>
    </location>
</feature>
<keyword evidence="1" id="KW-0472">Membrane</keyword>
<feature type="transmembrane region" description="Helical" evidence="1">
    <location>
        <begin position="100"/>
        <end position="119"/>
    </location>
</feature>
<dbReference type="STRING" id="1005945.SAMN05216561_10349"/>
<name>A0A1I3DRD1_9ACTN</name>
<accession>A0A1I3DRD1</accession>
<evidence type="ECO:0000256" key="1">
    <source>
        <dbReference type="SAM" id="Phobius"/>
    </source>
</evidence>
<dbReference type="OrthoDB" id="3830178at2"/>
<feature type="transmembrane region" description="Helical" evidence="1">
    <location>
        <begin position="208"/>
        <end position="227"/>
    </location>
</feature>
<feature type="transmembrane region" description="Helical" evidence="1">
    <location>
        <begin position="74"/>
        <end position="94"/>
    </location>
</feature>
<dbReference type="RefSeq" id="WP_143099652.1">
    <property type="nucleotide sequence ID" value="NZ_BKAF01000050.1"/>
</dbReference>
<sequence length="277" mass="29262">MTLPRAWTWLIVGAAVLAACGSAVGLLAISSIYGDETDVFADTAVAQDVVNLALVAPAMAAFAVAAARGSWRSYLCLLGFLAFTVYNYAIYAFSLQFGPLFLVWVGVLGLAIFALVGSLSSLDADQVRARFASRAMPRTAAFLVSVALLFGVLWMSEIVPDLVAGRPSSSASDWRVPTNPVHVLDLAFFLPALVVSGVLLLRRHPLGYVTVVGQLVWIALTCLPILVVPFVSSARGHEAVWAVEAPIGILCASTLVVLGLLLRRVGAHGETEPSQLG</sequence>
<dbReference type="Proteomes" id="UP000198649">
    <property type="component" value="Unassembled WGS sequence"/>
</dbReference>
<feature type="transmembrane region" description="Helical" evidence="1">
    <location>
        <begin position="49"/>
        <end position="67"/>
    </location>
</feature>
<organism evidence="2 3">
    <name type="scientific">Nocardioides psychrotolerans</name>
    <dbReference type="NCBI Taxonomy" id="1005945"/>
    <lineage>
        <taxon>Bacteria</taxon>
        <taxon>Bacillati</taxon>
        <taxon>Actinomycetota</taxon>
        <taxon>Actinomycetes</taxon>
        <taxon>Propionibacteriales</taxon>
        <taxon>Nocardioidaceae</taxon>
        <taxon>Nocardioides</taxon>
    </lineage>
</organism>
<evidence type="ECO:0000313" key="2">
    <source>
        <dbReference type="EMBL" id="SFH89276.1"/>
    </source>
</evidence>
<feature type="transmembrane region" description="Helical" evidence="1">
    <location>
        <begin position="140"/>
        <end position="160"/>
    </location>
</feature>
<proteinExistence type="predicted"/>
<evidence type="ECO:0000313" key="3">
    <source>
        <dbReference type="Proteomes" id="UP000198649"/>
    </source>
</evidence>
<dbReference type="EMBL" id="FOQG01000003">
    <property type="protein sequence ID" value="SFH89276.1"/>
    <property type="molecule type" value="Genomic_DNA"/>
</dbReference>
<keyword evidence="1" id="KW-1133">Transmembrane helix</keyword>